<dbReference type="InterPro" id="IPR012337">
    <property type="entry name" value="RNaseH-like_sf"/>
</dbReference>
<proteinExistence type="predicted"/>
<evidence type="ECO:0000313" key="3">
    <source>
        <dbReference type="Proteomes" id="UP000623301"/>
    </source>
</evidence>
<name>A0ABS0WX64_9FLAO</name>
<reference evidence="2 3" key="1">
    <citation type="submission" date="2020-12" db="EMBL/GenBank/DDBJ databases">
        <title>Aureibaculum luteum sp. nov. and Aureibaculum flavum sp. nov., novel members of the family Flavobacteriaceae isolated from Antarctic intertidal sediments.</title>
        <authorList>
            <person name="He X."/>
            <person name="Zhang X."/>
        </authorList>
    </citation>
    <scope>NUCLEOTIDE SEQUENCE [LARGE SCALE GENOMIC DNA]</scope>
    <source>
        <strain evidence="2 3">A20</strain>
    </source>
</reference>
<dbReference type="RefSeq" id="WP_198843148.1">
    <property type="nucleotide sequence ID" value="NZ_JAEHFJ010000038.1"/>
</dbReference>
<dbReference type="SUPFAM" id="SSF53098">
    <property type="entry name" value="Ribonuclease H-like"/>
    <property type="match status" value="1"/>
</dbReference>
<feature type="non-terminal residue" evidence="2">
    <location>
        <position position="1"/>
    </location>
</feature>
<organism evidence="2 3">
    <name type="scientific">Aureibaculum flavum</name>
    <dbReference type="NCBI Taxonomy" id="2795986"/>
    <lineage>
        <taxon>Bacteria</taxon>
        <taxon>Pseudomonadati</taxon>
        <taxon>Bacteroidota</taxon>
        <taxon>Flavobacteriia</taxon>
        <taxon>Flavobacteriales</taxon>
        <taxon>Flavobacteriaceae</taxon>
        <taxon>Aureibaculum</taxon>
    </lineage>
</organism>
<dbReference type="EMBL" id="JAEHFJ010000038">
    <property type="protein sequence ID" value="MBJ2176570.1"/>
    <property type="molecule type" value="Genomic_DNA"/>
</dbReference>
<comment type="caution">
    <text evidence="2">The sequence shown here is derived from an EMBL/GenBank/DDBJ whole genome shotgun (WGS) entry which is preliminary data.</text>
</comment>
<dbReference type="PROSITE" id="PS50994">
    <property type="entry name" value="INTEGRASE"/>
    <property type="match status" value="1"/>
</dbReference>
<dbReference type="NCBIfam" id="NF033516">
    <property type="entry name" value="transpos_IS3"/>
    <property type="match status" value="1"/>
</dbReference>
<feature type="domain" description="Integrase catalytic" evidence="1">
    <location>
        <begin position="7"/>
        <end position="170"/>
    </location>
</feature>
<evidence type="ECO:0000313" key="2">
    <source>
        <dbReference type="EMBL" id="MBJ2176570.1"/>
    </source>
</evidence>
<gene>
    <name evidence="2" type="ORF">JBL43_20175</name>
</gene>
<protein>
    <submittedName>
        <fullName evidence="2">IS3 family transposase</fullName>
    </submittedName>
</protein>
<dbReference type="PANTHER" id="PTHR46889:SF5">
    <property type="entry name" value="INTEGRASE PROTEIN"/>
    <property type="match status" value="1"/>
</dbReference>
<dbReference type="InterPro" id="IPR050900">
    <property type="entry name" value="Transposase_IS3/IS150/IS904"/>
</dbReference>
<keyword evidence="3" id="KW-1185">Reference proteome</keyword>
<dbReference type="Gene3D" id="3.30.420.10">
    <property type="entry name" value="Ribonuclease H-like superfamily/Ribonuclease H"/>
    <property type="match status" value="1"/>
</dbReference>
<dbReference type="InterPro" id="IPR036397">
    <property type="entry name" value="RNaseH_sf"/>
</dbReference>
<dbReference type="Pfam" id="PF00665">
    <property type="entry name" value="rve"/>
    <property type="match status" value="1"/>
</dbReference>
<accession>A0ABS0WX64</accession>
<dbReference type="PANTHER" id="PTHR46889">
    <property type="entry name" value="TRANSPOSASE INSF FOR INSERTION SEQUENCE IS3B-RELATED"/>
    <property type="match status" value="1"/>
</dbReference>
<evidence type="ECO:0000259" key="1">
    <source>
        <dbReference type="PROSITE" id="PS50994"/>
    </source>
</evidence>
<dbReference type="Proteomes" id="UP000623301">
    <property type="component" value="Unassembled WGS sequence"/>
</dbReference>
<dbReference type="InterPro" id="IPR001584">
    <property type="entry name" value="Integrase_cat-core"/>
</dbReference>
<dbReference type="InterPro" id="IPR048020">
    <property type="entry name" value="Transpos_IS3"/>
</dbReference>
<sequence length="189" mass="21842">NIVSTLEINRPEQIWVSDITYVGTRSNPSYLALITDAYSKKIVGYNLSNSLAVEGSLKALEMALKNRHYREKPLIHHSDRGLQYCSNDYQELLEINNIKASMTEKYDPYENAIAERINGILKQEFSIAKNIENINLKSELIANAIKIYNNLRPHLSNYMLTPTEMHKQNKLKRKQYKSKKLNDISIVKL</sequence>